<reference evidence="1 2" key="1">
    <citation type="submission" date="2016-10" db="EMBL/GenBank/DDBJ databases">
        <authorList>
            <person name="de Groot N.N."/>
        </authorList>
    </citation>
    <scope>NUCLEOTIDE SEQUENCE [LARGE SCALE GENOMIC DNA]</scope>
    <source>
        <strain evidence="1 2">CGMCC 1.3702</strain>
    </source>
</reference>
<dbReference type="PANTHER" id="PTHR34290">
    <property type="entry name" value="SI:CH73-390P7.2"/>
    <property type="match status" value="1"/>
</dbReference>
<sequence>MDKHVVFFDAECPLCRTVKAVLKKLDWNDAIFWYPVQEVSESTKKRVHLYKNMYDEIYMYTKDKQMLTGFYTVRKILSLLPATMPLAVSLYLPFAENIGDPAYRFISKRRYKWFGRVPYNKP</sequence>
<dbReference type="AlphaFoldDB" id="A0A1I0Y4Q2"/>
<dbReference type="EMBL" id="FOJW01000006">
    <property type="protein sequence ID" value="SFB07560.1"/>
    <property type="molecule type" value="Genomic_DNA"/>
</dbReference>
<dbReference type="InterPro" id="IPR044691">
    <property type="entry name" value="DCC1_Trx"/>
</dbReference>
<dbReference type="PANTHER" id="PTHR34290:SF2">
    <property type="entry name" value="OS04G0668800 PROTEIN"/>
    <property type="match status" value="1"/>
</dbReference>
<evidence type="ECO:0000313" key="1">
    <source>
        <dbReference type="EMBL" id="SFB07560.1"/>
    </source>
</evidence>
<name>A0A1I0Y4Q2_9BACI</name>
<dbReference type="InterPro" id="IPR007263">
    <property type="entry name" value="DCC1-like"/>
</dbReference>
<dbReference type="GO" id="GO:0015035">
    <property type="term" value="F:protein-disulfide reductase activity"/>
    <property type="evidence" value="ECO:0007669"/>
    <property type="project" value="InterPro"/>
</dbReference>
<protein>
    <submittedName>
        <fullName evidence="1">Predicted thiol-disulfide oxidoreductase YuxK, DCC family</fullName>
    </submittedName>
</protein>
<keyword evidence="2" id="KW-1185">Reference proteome</keyword>
<dbReference type="RefSeq" id="WP_090236912.1">
    <property type="nucleotide sequence ID" value="NZ_FOJW01000006.1"/>
</dbReference>
<organism evidence="1 2">
    <name type="scientific">Lentibacillus halodurans</name>
    <dbReference type="NCBI Taxonomy" id="237679"/>
    <lineage>
        <taxon>Bacteria</taxon>
        <taxon>Bacillati</taxon>
        <taxon>Bacillota</taxon>
        <taxon>Bacilli</taxon>
        <taxon>Bacillales</taxon>
        <taxon>Bacillaceae</taxon>
        <taxon>Lentibacillus</taxon>
    </lineage>
</organism>
<proteinExistence type="predicted"/>
<evidence type="ECO:0000313" key="2">
    <source>
        <dbReference type="Proteomes" id="UP000198642"/>
    </source>
</evidence>
<gene>
    <name evidence="1" type="ORF">SAMN04488072_106214</name>
</gene>
<dbReference type="OrthoDB" id="9785438at2"/>
<dbReference type="Pfam" id="PF04134">
    <property type="entry name" value="DCC1-like"/>
    <property type="match status" value="1"/>
</dbReference>
<accession>A0A1I0Y4Q2</accession>
<dbReference type="Proteomes" id="UP000198642">
    <property type="component" value="Unassembled WGS sequence"/>
</dbReference>